<feature type="domain" description="Thioredoxin" evidence="10">
    <location>
        <begin position="8"/>
        <end position="211"/>
    </location>
</feature>
<dbReference type="SUPFAM" id="SSF52833">
    <property type="entry name" value="Thioredoxin-like"/>
    <property type="match status" value="1"/>
</dbReference>
<dbReference type="InterPro" id="IPR050824">
    <property type="entry name" value="Thiol_disulfide_DsbA"/>
</dbReference>
<proteinExistence type="inferred from homology"/>
<keyword evidence="4 7" id="KW-0574">Periplasm</keyword>
<gene>
    <name evidence="11" type="ORF">EDC62_1858</name>
</gene>
<dbReference type="PANTHER" id="PTHR35891">
    <property type="entry name" value="THIOL:DISULFIDE INTERCHANGE PROTEIN DSBA"/>
    <property type="match status" value="1"/>
</dbReference>
<organism evidence="11 12">
    <name type="scientific">Tibeticola sediminis</name>
    <dbReference type="NCBI Taxonomy" id="1917811"/>
    <lineage>
        <taxon>Bacteria</taxon>
        <taxon>Pseudomonadati</taxon>
        <taxon>Pseudomonadota</taxon>
        <taxon>Betaproteobacteria</taxon>
        <taxon>Burkholderiales</taxon>
        <taxon>Comamonadaceae</taxon>
        <taxon>Tibeticola</taxon>
    </lineage>
</organism>
<feature type="chain" id="PRO_5018161359" description="Thiol:disulfide interchange protein" evidence="9">
    <location>
        <begin position="25"/>
        <end position="217"/>
    </location>
</feature>
<keyword evidence="3 9" id="KW-0732">Signal</keyword>
<feature type="disulfide bond" description="Redox-active" evidence="8">
    <location>
        <begin position="64"/>
        <end position="67"/>
    </location>
</feature>
<keyword evidence="5 7" id="KW-1015">Disulfide bond</keyword>
<dbReference type="PROSITE" id="PS51352">
    <property type="entry name" value="THIOREDOXIN_2"/>
    <property type="match status" value="1"/>
</dbReference>
<evidence type="ECO:0000313" key="11">
    <source>
        <dbReference type="EMBL" id="RPE66784.1"/>
    </source>
</evidence>
<dbReference type="InterPro" id="IPR013766">
    <property type="entry name" value="Thioredoxin_domain"/>
</dbReference>
<dbReference type="InterPro" id="IPR036249">
    <property type="entry name" value="Thioredoxin-like_sf"/>
</dbReference>
<feature type="signal peptide" evidence="9">
    <location>
        <begin position="1"/>
        <end position="24"/>
    </location>
</feature>
<evidence type="ECO:0000256" key="3">
    <source>
        <dbReference type="ARBA" id="ARBA00022729"/>
    </source>
</evidence>
<dbReference type="EMBL" id="RKQL01000004">
    <property type="protein sequence ID" value="RPE66784.1"/>
    <property type="molecule type" value="Genomic_DNA"/>
</dbReference>
<dbReference type="GO" id="GO:0015036">
    <property type="term" value="F:disulfide oxidoreductase activity"/>
    <property type="evidence" value="ECO:0007669"/>
    <property type="project" value="UniProtKB-ARBA"/>
</dbReference>
<dbReference type="Proteomes" id="UP000272193">
    <property type="component" value="Unassembled WGS sequence"/>
</dbReference>
<protein>
    <recommendedName>
        <fullName evidence="7">Thiol:disulfide interchange protein</fullName>
    </recommendedName>
</protein>
<dbReference type="AlphaFoldDB" id="A0A3N4V1J0"/>
<dbReference type="Gene3D" id="3.40.30.10">
    <property type="entry name" value="Glutaredoxin"/>
    <property type="match status" value="1"/>
</dbReference>
<reference evidence="11 12" key="1">
    <citation type="submission" date="2018-11" db="EMBL/GenBank/DDBJ databases">
        <title>Genomic Encyclopedia of Type Strains, Phase IV (KMG-IV): sequencing the most valuable type-strain genomes for metagenomic binning, comparative biology and taxonomic classification.</title>
        <authorList>
            <person name="Goeker M."/>
        </authorList>
    </citation>
    <scope>NUCLEOTIDE SEQUENCE [LARGE SCALE GENOMIC DNA]</scope>
    <source>
        <strain evidence="11 12">DSM 101684</strain>
    </source>
</reference>
<accession>A0A3N4V1J0</accession>
<evidence type="ECO:0000256" key="9">
    <source>
        <dbReference type="SAM" id="SignalP"/>
    </source>
</evidence>
<dbReference type="PROSITE" id="PS00194">
    <property type="entry name" value="THIOREDOXIN_1"/>
    <property type="match status" value="1"/>
</dbReference>
<evidence type="ECO:0000256" key="5">
    <source>
        <dbReference type="ARBA" id="ARBA00023157"/>
    </source>
</evidence>
<dbReference type="PIRSF" id="PIRSF001488">
    <property type="entry name" value="Tdi_protein"/>
    <property type="match status" value="1"/>
</dbReference>
<evidence type="ECO:0000313" key="12">
    <source>
        <dbReference type="Proteomes" id="UP000272193"/>
    </source>
</evidence>
<evidence type="ECO:0000256" key="7">
    <source>
        <dbReference type="PIRNR" id="PIRNR001488"/>
    </source>
</evidence>
<evidence type="ECO:0000256" key="4">
    <source>
        <dbReference type="ARBA" id="ARBA00022764"/>
    </source>
</evidence>
<dbReference type="Pfam" id="PF01323">
    <property type="entry name" value="DSBA"/>
    <property type="match status" value="1"/>
</dbReference>
<evidence type="ECO:0000256" key="2">
    <source>
        <dbReference type="ARBA" id="ARBA00005791"/>
    </source>
</evidence>
<name>A0A3N4V1J0_9BURK</name>
<dbReference type="InterPro" id="IPR023205">
    <property type="entry name" value="DsbA/DsbL"/>
</dbReference>
<evidence type="ECO:0000256" key="8">
    <source>
        <dbReference type="PIRSR" id="PIRSR001488-1"/>
    </source>
</evidence>
<evidence type="ECO:0000256" key="6">
    <source>
        <dbReference type="ARBA" id="ARBA00023284"/>
    </source>
</evidence>
<keyword evidence="6" id="KW-0676">Redox-active center</keyword>
<evidence type="ECO:0000259" key="10">
    <source>
        <dbReference type="PROSITE" id="PS51352"/>
    </source>
</evidence>
<comment type="similarity">
    <text evidence="2">Belongs to the thioredoxin family. DsbA subfamily.</text>
</comment>
<evidence type="ECO:0000256" key="1">
    <source>
        <dbReference type="ARBA" id="ARBA00004418"/>
    </source>
</evidence>
<keyword evidence="12" id="KW-1185">Reference proteome</keyword>
<dbReference type="OrthoDB" id="9784896at2"/>
<dbReference type="PANTHER" id="PTHR35891:SF3">
    <property type="entry name" value="THIOL:DISULFIDE INTERCHANGE PROTEIN DSBL"/>
    <property type="match status" value="1"/>
</dbReference>
<sequence>MNRRLCVLRLGSALLTVPTWQAWAQGSAPTGLREGKDYLALRTPAPTDVPAGKVEVLEFFSYNCPHCAALEPSLEAWSKKLPADAVLRRVPVPFIGDAEVKQRLYYTLEAMGKLGELHGKVFDAIHRQRINLSGEKATLDWLAKQGVDTAKYSEIAKSFSIAGKLRRATQLTDAYRVEGVPAFGVGGRYYTDGTLAGSLERALQVVDALIVVARKPA</sequence>
<dbReference type="RefSeq" id="WP_124222931.1">
    <property type="nucleotide sequence ID" value="NZ_RKQL01000004.1"/>
</dbReference>
<comment type="subcellular location">
    <subcellularLocation>
        <location evidence="1 7">Periplasm</location>
    </subcellularLocation>
</comment>
<comment type="caution">
    <text evidence="11">The sequence shown here is derived from an EMBL/GenBank/DDBJ whole genome shotgun (WGS) entry which is preliminary data.</text>
</comment>
<dbReference type="GO" id="GO:0042597">
    <property type="term" value="C:periplasmic space"/>
    <property type="evidence" value="ECO:0007669"/>
    <property type="project" value="UniProtKB-SubCell"/>
</dbReference>
<dbReference type="CDD" id="cd03019">
    <property type="entry name" value="DsbA_DsbA"/>
    <property type="match status" value="1"/>
</dbReference>
<dbReference type="InterPro" id="IPR001853">
    <property type="entry name" value="DSBA-like_thioredoxin_dom"/>
</dbReference>
<dbReference type="InterPro" id="IPR017937">
    <property type="entry name" value="Thioredoxin_CS"/>
</dbReference>